<keyword evidence="3" id="KW-1185">Reference proteome</keyword>
<dbReference type="AlphaFoldDB" id="A0A9N9HPB6"/>
<name>A0A9N9HPB6_9GLOM</name>
<feature type="region of interest" description="Disordered" evidence="1">
    <location>
        <begin position="37"/>
        <end position="79"/>
    </location>
</feature>
<accession>A0A9N9HPB6</accession>
<evidence type="ECO:0000313" key="2">
    <source>
        <dbReference type="EMBL" id="CAG8699185.1"/>
    </source>
</evidence>
<reference evidence="2" key="1">
    <citation type="submission" date="2021-06" db="EMBL/GenBank/DDBJ databases">
        <authorList>
            <person name="Kallberg Y."/>
            <person name="Tangrot J."/>
            <person name="Rosling A."/>
        </authorList>
    </citation>
    <scope>NUCLEOTIDE SEQUENCE</scope>
    <source>
        <strain evidence="2">MA453B</strain>
    </source>
</reference>
<proteinExistence type="predicted"/>
<sequence length="79" mass="9466">NRRNNKALQMKEAKLTTEHQLTEIKIMKRPTELNIEKEKEKRIENDENRISANKELDKKDKSDVNKCQKDHEMERAKGF</sequence>
<dbReference type="EMBL" id="CAJVPY010008663">
    <property type="protein sequence ID" value="CAG8699185.1"/>
    <property type="molecule type" value="Genomic_DNA"/>
</dbReference>
<comment type="caution">
    <text evidence="2">The sequence shown here is derived from an EMBL/GenBank/DDBJ whole genome shotgun (WGS) entry which is preliminary data.</text>
</comment>
<dbReference type="Proteomes" id="UP000789405">
    <property type="component" value="Unassembled WGS sequence"/>
</dbReference>
<evidence type="ECO:0000313" key="3">
    <source>
        <dbReference type="Proteomes" id="UP000789405"/>
    </source>
</evidence>
<organism evidence="2 3">
    <name type="scientific">Dentiscutata erythropus</name>
    <dbReference type="NCBI Taxonomy" id="1348616"/>
    <lineage>
        <taxon>Eukaryota</taxon>
        <taxon>Fungi</taxon>
        <taxon>Fungi incertae sedis</taxon>
        <taxon>Mucoromycota</taxon>
        <taxon>Glomeromycotina</taxon>
        <taxon>Glomeromycetes</taxon>
        <taxon>Diversisporales</taxon>
        <taxon>Gigasporaceae</taxon>
        <taxon>Dentiscutata</taxon>
    </lineage>
</organism>
<protein>
    <submittedName>
        <fullName evidence="2">359_t:CDS:1</fullName>
    </submittedName>
</protein>
<evidence type="ECO:0000256" key="1">
    <source>
        <dbReference type="SAM" id="MobiDB-lite"/>
    </source>
</evidence>
<gene>
    <name evidence="2" type="ORF">DERYTH_LOCUS12878</name>
</gene>
<feature type="non-terminal residue" evidence="2">
    <location>
        <position position="79"/>
    </location>
</feature>